<keyword evidence="5" id="KW-1185">Reference proteome</keyword>
<dbReference type="Pfam" id="PF19337">
    <property type="entry name" value="BAMBI_C"/>
    <property type="match status" value="1"/>
</dbReference>
<dbReference type="InterPro" id="IPR045860">
    <property type="entry name" value="Snake_toxin-like_sf"/>
</dbReference>
<dbReference type="OrthoDB" id="5914644at2759"/>
<reference evidence="4" key="1">
    <citation type="submission" date="2020-07" db="EMBL/GenBank/DDBJ databases">
        <title>Multicomponent nature underlies the extraordinary mechanical properties of spider dragline silk.</title>
        <authorList>
            <person name="Kono N."/>
            <person name="Nakamura H."/>
            <person name="Mori M."/>
            <person name="Yoshida Y."/>
            <person name="Ohtoshi R."/>
            <person name="Malay A.D."/>
            <person name="Moran D.A.P."/>
            <person name="Tomita M."/>
            <person name="Numata K."/>
            <person name="Arakawa K."/>
        </authorList>
    </citation>
    <scope>NUCLEOTIDE SEQUENCE</scope>
</reference>
<evidence type="ECO:0000259" key="3">
    <source>
        <dbReference type="Pfam" id="PF19337"/>
    </source>
</evidence>
<evidence type="ECO:0000313" key="5">
    <source>
        <dbReference type="Proteomes" id="UP000887116"/>
    </source>
</evidence>
<feature type="domain" description="BMP and activin membrane-bound inhibitor N-terminal" evidence="2">
    <location>
        <begin position="100"/>
        <end position="187"/>
    </location>
</feature>
<comment type="caution">
    <text evidence="4">The sequence shown here is derived from an EMBL/GenBank/DDBJ whole genome shotgun (WGS) entry which is preliminary data.</text>
</comment>
<name>A0A8X6F9U2_TRICU</name>
<dbReference type="Pfam" id="PF06211">
    <property type="entry name" value="BAMBI"/>
    <property type="match status" value="1"/>
</dbReference>
<dbReference type="AlphaFoldDB" id="A0A8X6F9U2"/>
<evidence type="ECO:0000256" key="1">
    <source>
        <dbReference type="SAM" id="Phobius"/>
    </source>
</evidence>
<proteinExistence type="predicted"/>
<feature type="domain" description="BMP and activin membrane-bound inhibitor C-terminal" evidence="3">
    <location>
        <begin position="225"/>
        <end position="275"/>
    </location>
</feature>
<dbReference type="CDD" id="cd23576">
    <property type="entry name" value="TFP_LU_ECD_BAMBI"/>
    <property type="match status" value="1"/>
</dbReference>
<protein>
    <submittedName>
        <fullName evidence="4">BMP and activin membrane-bound inhibitor homolog</fullName>
    </submittedName>
</protein>
<sequence length="366" mass="42341">MARAFIEQLMDEDRRWTLLELERTSGIKKCIVQRILRNELHLRKIAARLVPRALTEVQRWLLYAICSDHFARWQQDGNQFLSRKIDMDEFWAWASEPELKSDVRCYCNLPSCVTSGYMCKSSVGICVSDHFGYNGDLWQSRHACLELLDEDAKLVNPLECPQTFPDVALKGGTYPARFCCKEDMCNYFRNAVDPQDPVYRLNHSYMTGYLSNDDYFYRHGNGNNSNKNNDTSVHQQMWFKAAVIAVPIAGGFILIMLIIMAARMLRADYKRHREWTELRRRHRLNTHVVYTGEKPINRSLFFLPKSFSCAVLGNDNIYRHPQLHKSFASAGSIGQPNNLYKNVSIALSTDTGCTDGSRDKYFVFDL</sequence>
<dbReference type="SUPFAM" id="SSF57302">
    <property type="entry name" value="Snake toxin-like"/>
    <property type="match status" value="1"/>
</dbReference>
<keyword evidence="1" id="KW-0812">Transmembrane</keyword>
<dbReference type="InterPro" id="IPR045806">
    <property type="entry name" value="BAMBI_C"/>
</dbReference>
<dbReference type="Proteomes" id="UP000887116">
    <property type="component" value="Unassembled WGS sequence"/>
</dbReference>
<keyword evidence="1" id="KW-1133">Transmembrane helix</keyword>
<dbReference type="EMBL" id="BMAO01001467">
    <property type="protein sequence ID" value="GFQ73601.1"/>
    <property type="molecule type" value="Genomic_DNA"/>
</dbReference>
<evidence type="ECO:0000313" key="4">
    <source>
        <dbReference type="EMBL" id="GFQ73601.1"/>
    </source>
</evidence>
<gene>
    <name evidence="4" type="primary">Bambi</name>
    <name evidence="4" type="ORF">TNCT_213811</name>
</gene>
<evidence type="ECO:0000259" key="2">
    <source>
        <dbReference type="Pfam" id="PF06211"/>
    </source>
</evidence>
<feature type="transmembrane region" description="Helical" evidence="1">
    <location>
        <begin position="237"/>
        <end position="262"/>
    </location>
</feature>
<organism evidence="4 5">
    <name type="scientific">Trichonephila clavata</name>
    <name type="common">Joro spider</name>
    <name type="synonym">Nephila clavata</name>
    <dbReference type="NCBI Taxonomy" id="2740835"/>
    <lineage>
        <taxon>Eukaryota</taxon>
        <taxon>Metazoa</taxon>
        <taxon>Ecdysozoa</taxon>
        <taxon>Arthropoda</taxon>
        <taxon>Chelicerata</taxon>
        <taxon>Arachnida</taxon>
        <taxon>Araneae</taxon>
        <taxon>Araneomorphae</taxon>
        <taxon>Entelegynae</taxon>
        <taxon>Araneoidea</taxon>
        <taxon>Nephilidae</taxon>
        <taxon>Trichonephila</taxon>
    </lineage>
</organism>
<dbReference type="InterPro" id="IPR045807">
    <property type="entry name" value="BAMBI_N"/>
</dbReference>
<keyword evidence="1" id="KW-0472">Membrane</keyword>
<accession>A0A8X6F9U2</accession>